<keyword evidence="3 8" id="KW-0255">Endonuclease</keyword>
<gene>
    <name evidence="8" type="ORF">A3C12_00370</name>
</gene>
<evidence type="ECO:0000313" key="8">
    <source>
        <dbReference type="EMBL" id="OHA00748.1"/>
    </source>
</evidence>
<sequence>MTIKDLILEKLGEIGGGALGAFFPAQYPEARIWRSLLGLDNKYRFSKRSFSSLLSRLRAQNLIERSGVSRKAEWKLTKLGKEYLHKKSQKIPIKDGVRRLVMFDIPEDEKSKREAIRRELINIGYTQLQKSVWTGEFALPSEFIELLDILNLHSMVHIFSIKELGTLEN</sequence>
<evidence type="ECO:0000313" key="9">
    <source>
        <dbReference type="Proteomes" id="UP000178710"/>
    </source>
</evidence>
<proteinExistence type="predicted"/>
<name>A0A1G2KMU8_9BACT</name>
<evidence type="ECO:0000256" key="3">
    <source>
        <dbReference type="ARBA" id="ARBA00022759"/>
    </source>
</evidence>
<dbReference type="EMBL" id="MHQK01000049">
    <property type="protein sequence ID" value="OHA00748.1"/>
    <property type="molecule type" value="Genomic_DNA"/>
</dbReference>
<keyword evidence="2" id="KW-0479">Metal-binding</keyword>
<dbReference type="InterPro" id="IPR048846">
    <property type="entry name" value="PaaX-like_central"/>
</dbReference>
<keyword evidence="1" id="KW-0540">Nuclease</keyword>
<dbReference type="AlphaFoldDB" id="A0A1G2KMU8"/>
<accession>A0A1G2KMU8</accession>
<dbReference type="GO" id="GO:0004521">
    <property type="term" value="F:RNA endonuclease activity"/>
    <property type="evidence" value="ECO:0007669"/>
    <property type="project" value="InterPro"/>
</dbReference>
<dbReference type="InterPro" id="IPR021127">
    <property type="entry name" value="CRISPR_associated_Cas2"/>
</dbReference>
<evidence type="ECO:0000256" key="1">
    <source>
        <dbReference type="ARBA" id="ARBA00022722"/>
    </source>
</evidence>
<dbReference type="InterPro" id="IPR036388">
    <property type="entry name" value="WH-like_DNA-bd_sf"/>
</dbReference>
<keyword evidence="4" id="KW-0378">Hydrolase</keyword>
<comment type="caution">
    <text evidence="8">The sequence shown here is derived from an EMBL/GenBank/DDBJ whole genome shotgun (WGS) entry which is preliminary data.</text>
</comment>
<dbReference type="Proteomes" id="UP000178710">
    <property type="component" value="Unassembled WGS sequence"/>
</dbReference>
<dbReference type="Gene3D" id="1.10.10.10">
    <property type="entry name" value="Winged helix-like DNA-binding domain superfamily/Winged helix DNA-binding domain"/>
    <property type="match status" value="1"/>
</dbReference>
<evidence type="ECO:0000256" key="4">
    <source>
        <dbReference type="ARBA" id="ARBA00022801"/>
    </source>
</evidence>
<feature type="domain" description="Transcriptional repressor PaaX-like central Cas2-like" evidence="7">
    <location>
        <begin position="95"/>
        <end position="165"/>
    </location>
</feature>
<protein>
    <submittedName>
        <fullName evidence="8">CRISPR-associated endonuclease Cas2</fullName>
    </submittedName>
</protein>
<evidence type="ECO:0000256" key="5">
    <source>
        <dbReference type="ARBA" id="ARBA00022842"/>
    </source>
</evidence>
<evidence type="ECO:0000259" key="7">
    <source>
        <dbReference type="Pfam" id="PF20803"/>
    </source>
</evidence>
<dbReference type="GO" id="GO:0043571">
    <property type="term" value="P:maintenance of CRISPR repeat elements"/>
    <property type="evidence" value="ECO:0007669"/>
    <property type="project" value="InterPro"/>
</dbReference>
<keyword evidence="5" id="KW-0460">Magnesium</keyword>
<organism evidence="8 9">
    <name type="scientific">Candidatus Sungbacteria bacterium RIFCSPHIGHO2_02_FULL_49_20</name>
    <dbReference type="NCBI Taxonomy" id="1802272"/>
    <lineage>
        <taxon>Bacteria</taxon>
        <taxon>Candidatus Sungiibacteriota</taxon>
    </lineage>
</organism>
<dbReference type="SUPFAM" id="SSF143430">
    <property type="entry name" value="TTP0101/SSO1404-like"/>
    <property type="match status" value="1"/>
</dbReference>
<dbReference type="Pfam" id="PF20803">
    <property type="entry name" value="PaaX_M"/>
    <property type="match status" value="1"/>
</dbReference>
<evidence type="ECO:0000256" key="2">
    <source>
        <dbReference type="ARBA" id="ARBA00022723"/>
    </source>
</evidence>
<reference evidence="8 9" key="1">
    <citation type="journal article" date="2016" name="Nat. Commun.">
        <title>Thousands of microbial genomes shed light on interconnected biogeochemical processes in an aquifer system.</title>
        <authorList>
            <person name="Anantharaman K."/>
            <person name="Brown C.T."/>
            <person name="Hug L.A."/>
            <person name="Sharon I."/>
            <person name="Castelle C.J."/>
            <person name="Probst A.J."/>
            <person name="Thomas B.C."/>
            <person name="Singh A."/>
            <person name="Wilkins M.J."/>
            <person name="Karaoz U."/>
            <person name="Brodie E.L."/>
            <person name="Williams K.H."/>
            <person name="Hubbard S.S."/>
            <person name="Banfield J.F."/>
        </authorList>
    </citation>
    <scope>NUCLEOTIDE SEQUENCE [LARGE SCALE GENOMIC DNA]</scope>
</reference>
<evidence type="ECO:0000256" key="6">
    <source>
        <dbReference type="ARBA" id="ARBA00023118"/>
    </source>
</evidence>
<keyword evidence="6" id="KW-0051">Antiviral defense</keyword>
<dbReference type="NCBIfam" id="TIGR01573">
    <property type="entry name" value="cas2"/>
    <property type="match status" value="1"/>
</dbReference>